<dbReference type="GO" id="GO:0030313">
    <property type="term" value="C:cell envelope"/>
    <property type="evidence" value="ECO:0007669"/>
    <property type="project" value="UniProtKB-SubCell"/>
</dbReference>
<dbReference type="AlphaFoldDB" id="A0A3N4PJX5"/>
<evidence type="ECO:0000256" key="4">
    <source>
        <dbReference type="ARBA" id="ARBA00023284"/>
    </source>
</evidence>
<organism evidence="8 9">
    <name type="scientific">Chitinophaga lutea</name>
    <dbReference type="NCBI Taxonomy" id="2488634"/>
    <lineage>
        <taxon>Bacteria</taxon>
        <taxon>Pseudomonadati</taxon>
        <taxon>Bacteroidota</taxon>
        <taxon>Chitinophagia</taxon>
        <taxon>Chitinophagales</taxon>
        <taxon>Chitinophagaceae</taxon>
        <taxon>Chitinophaga</taxon>
    </lineage>
</organism>
<dbReference type="Gene3D" id="1.25.40.10">
    <property type="entry name" value="Tetratricopeptide repeat domain"/>
    <property type="match status" value="1"/>
</dbReference>
<dbReference type="PANTHER" id="PTHR42852">
    <property type="entry name" value="THIOL:DISULFIDE INTERCHANGE PROTEIN DSBE"/>
    <property type="match status" value="1"/>
</dbReference>
<evidence type="ECO:0000313" key="9">
    <source>
        <dbReference type="Proteomes" id="UP000278351"/>
    </source>
</evidence>
<dbReference type="InterPro" id="IPR019734">
    <property type="entry name" value="TPR_rpt"/>
</dbReference>
<dbReference type="Proteomes" id="UP000278351">
    <property type="component" value="Unassembled WGS sequence"/>
</dbReference>
<dbReference type="PROSITE" id="PS50005">
    <property type="entry name" value="TPR"/>
    <property type="match status" value="1"/>
</dbReference>
<dbReference type="SUPFAM" id="SSF52833">
    <property type="entry name" value="Thioredoxin-like"/>
    <property type="match status" value="1"/>
</dbReference>
<dbReference type="InterPro" id="IPR017937">
    <property type="entry name" value="Thioredoxin_CS"/>
</dbReference>
<feature type="signal peptide" evidence="6">
    <location>
        <begin position="1"/>
        <end position="23"/>
    </location>
</feature>
<evidence type="ECO:0000256" key="6">
    <source>
        <dbReference type="SAM" id="SignalP"/>
    </source>
</evidence>
<dbReference type="CDD" id="cd02966">
    <property type="entry name" value="TlpA_like_family"/>
    <property type="match status" value="1"/>
</dbReference>
<dbReference type="InterPro" id="IPR011990">
    <property type="entry name" value="TPR-like_helical_dom_sf"/>
</dbReference>
<feature type="chain" id="PRO_5018143218" description="Thioredoxin domain-containing protein" evidence="6">
    <location>
        <begin position="24"/>
        <end position="507"/>
    </location>
</feature>
<sequence>MKKHILTLSMIVMLAAAGQPASAQRKAPTASPEEIAQLRADVEKQPEDLKAHEAYMKAAVATNPEVQAQYDKWIKKYPTSATIPFAIGKRLTSHEDPRAEKYLLKALKLDPKMAAAWSALSNDVERRGDFEKTAEYLRKATEAEPGNADYAFYYAMRFDDTDPAKYEALCLDLIKRFPESQRAAQALYWLSFRLEDPAKKLRYAQMMSNEFPPEKYSWSRYGMDLYWDILLKSDPAKALQVTERMTAMKDTEEYEKTEWARRHDLTARMIKARQLAARPDDALQALQGANPRRDAGAAEELVLLKASLEAAAGRNQPAYDSLLKFQERTPSDKVHETLVTYGSKLGKTSAAVNADIRAAQLARAEAATPFTLDAYLTKKPVSLADYKGKVVLLTYWFPGCGPCRGEFPHFENVLKKYKGKDVVYLAINIVREQDAYVLPFVKNSGYTFTPLAEDPKRNKGNLKSPGAPTNYLIDQDGRIIYSNFMIHGNNERMLELMIDSMLAPKAG</sequence>
<evidence type="ECO:0000313" key="8">
    <source>
        <dbReference type="EMBL" id="RPE08125.1"/>
    </source>
</evidence>
<dbReference type="PROSITE" id="PS00194">
    <property type="entry name" value="THIOREDOXIN_1"/>
    <property type="match status" value="1"/>
</dbReference>
<accession>A0A3N4PJX5</accession>
<keyword evidence="3" id="KW-1015">Disulfide bond</keyword>
<keyword evidence="5" id="KW-0802">TPR repeat</keyword>
<keyword evidence="4" id="KW-0676">Redox-active center</keyword>
<dbReference type="InterPro" id="IPR050553">
    <property type="entry name" value="Thioredoxin_ResA/DsbE_sf"/>
</dbReference>
<dbReference type="Gene3D" id="3.40.30.10">
    <property type="entry name" value="Glutaredoxin"/>
    <property type="match status" value="1"/>
</dbReference>
<dbReference type="InterPro" id="IPR013740">
    <property type="entry name" value="Redoxin"/>
</dbReference>
<keyword evidence="9" id="KW-1185">Reference proteome</keyword>
<dbReference type="OrthoDB" id="730498at2"/>
<dbReference type="GO" id="GO:0016491">
    <property type="term" value="F:oxidoreductase activity"/>
    <property type="evidence" value="ECO:0007669"/>
    <property type="project" value="InterPro"/>
</dbReference>
<keyword evidence="6" id="KW-0732">Signal</keyword>
<keyword evidence="2" id="KW-0201">Cytochrome c-type biogenesis</keyword>
<dbReference type="EMBL" id="RPDH01000002">
    <property type="protein sequence ID" value="RPE08125.1"/>
    <property type="molecule type" value="Genomic_DNA"/>
</dbReference>
<dbReference type="InterPro" id="IPR013766">
    <property type="entry name" value="Thioredoxin_domain"/>
</dbReference>
<name>A0A3N4PJX5_9BACT</name>
<dbReference type="InterPro" id="IPR036249">
    <property type="entry name" value="Thioredoxin-like_sf"/>
</dbReference>
<evidence type="ECO:0000256" key="5">
    <source>
        <dbReference type="PROSITE-ProRule" id="PRU00339"/>
    </source>
</evidence>
<evidence type="ECO:0000256" key="3">
    <source>
        <dbReference type="ARBA" id="ARBA00023157"/>
    </source>
</evidence>
<dbReference type="GO" id="GO:0006950">
    <property type="term" value="P:response to stress"/>
    <property type="evidence" value="ECO:0007669"/>
    <property type="project" value="UniProtKB-ARBA"/>
</dbReference>
<dbReference type="PROSITE" id="PS51352">
    <property type="entry name" value="THIOREDOXIN_2"/>
    <property type="match status" value="1"/>
</dbReference>
<proteinExistence type="predicted"/>
<comment type="caution">
    <text evidence="8">The sequence shown here is derived from an EMBL/GenBank/DDBJ whole genome shotgun (WGS) entry which is preliminary data.</text>
</comment>
<reference evidence="8 9" key="1">
    <citation type="submission" date="2018-11" db="EMBL/GenBank/DDBJ databases">
        <title>Chitinophaga lutea sp.nov., isolate from arsenic contaminated soil.</title>
        <authorList>
            <person name="Zong Y."/>
        </authorList>
    </citation>
    <scope>NUCLEOTIDE SEQUENCE [LARGE SCALE GENOMIC DNA]</scope>
    <source>
        <strain evidence="8 9">ZY74</strain>
    </source>
</reference>
<protein>
    <recommendedName>
        <fullName evidence="7">Thioredoxin domain-containing protein</fullName>
    </recommendedName>
</protein>
<dbReference type="GO" id="GO:0017004">
    <property type="term" value="P:cytochrome complex assembly"/>
    <property type="evidence" value="ECO:0007669"/>
    <property type="project" value="UniProtKB-KW"/>
</dbReference>
<evidence type="ECO:0000256" key="1">
    <source>
        <dbReference type="ARBA" id="ARBA00004196"/>
    </source>
</evidence>
<feature type="domain" description="Thioredoxin" evidence="7">
    <location>
        <begin position="361"/>
        <end position="503"/>
    </location>
</feature>
<dbReference type="SUPFAM" id="SSF48452">
    <property type="entry name" value="TPR-like"/>
    <property type="match status" value="1"/>
</dbReference>
<evidence type="ECO:0000259" key="7">
    <source>
        <dbReference type="PROSITE" id="PS51352"/>
    </source>
</evidence>
<dbReference type="Pfam" id="PF08534">
    <property type="entry name" value="Redoxin"/>
    <property type="match status" value="1"/>
</dbReference>
<feature type="repeat" description="TPR" evidence="5">
    <location>
        <begin position="114"/>
        <end position="147"/>
    </location>
</feature>
<dbReference type="PANTHER" id="PTHR42852:SF6">
    <property type="entry name" value="THIOL:DISULFIDE INTERCHANGE PROTEIN DSBE"/>
    <property type="match status" value="1"/>
</dbReference>
<gene>
    <name evidence="8" type="ORF">EGT74_13735</name>
</gene>
<dbReference type="RefSeq" id="WP_123847125.1">
    <property type="nucleotide sequence ID" value="NZ_RPDH01000002.1"/>
</dbReference>
<evidence type="ECO:0000256" key="2">
    <source>
        <dbReference type="ARBA" id="ARBA00022748"/>
    </source>
</evidence>
<comment type="subcellular location">
    <subcellularLocation>
        <location evidence="1">Cell envelope</location>
    </subcellularLocation>
</comment>